<dbReference type="EMBL" id="CP022111">
    <property type="protein sequence ID" value="ASG23427.1"/>
    <property type="molecule type" value="Genomic_DNA"/>
</dbReference>
<feature type="domain" description="Response regulatory" evidence="3">
    <location>
        <begin position="5"/>
        <end position="121"/>
    </location>
</feature>
<dbReference type="GO" id="GO:0000160">
    <property type="term" value="P:phosphorelay signal transduction system"/>
    <property type="evidence" value="ECO:0007669"/>
    <property type="project" value="InterPro"/>
</dbReference>
<dbReference type="AlphaFoldDB" id="A0A248JXI8"/>
<dbReference type="PANTHER" id="PTHR44591:SF3">
    <property type="entry name" value="RESPONSE REGULATORY DOMAIN-CONTAINING PROTEIN"/>
    <property type="match status" value="1"/>
</dbReference>
<dbReference type="InterPro" id="IPR050595">
    <property type="entry name" value="Bact_response_regulator"/>
</dbReference>
<protein>
    <recommendedName>
        <fullName evidence="3">Response regulatory domain-containing protein</fullName>
    </recommendedName>
</protein>
<keyword evidence="1 2" id="KW-0597">Phosphoprotein</keyword>
<evidence type="ECO:0000313" key="4">
    <source>
        <dbReference type="EMBL" id="ASG23427.1"/>
    </source>
</evidence>
<evidence type="ECO:0000256" key="2">
    <source>
        <dbReference type="PROSITE-ProRule" id="PRU00169"/>
    </source>
</evidence>
<dbReference type="PROSITE" id="PS50110">
    <property type="entry name" value="RESPONSE_REGULATORY"/>
    <property type="match status" value="1"/>
</dbReference>
<feature type="modified residue" description="4-aspartylphosphate" evidence="2">
    <location>
        <position position="54"/>
    </location>
</feature>
<evidence type="ECO:0000259" key="3">
    <source>
        <dbReference type="PROSITE" id="PS50110"/>
    </source>
</evidence>
<dbReference type="SMART" id="SM00448">
    <property type="entry name" value="REC"/>
    <property type="match status" value="1"/>
</dbReference>
<dbReference type="PANTHER" id="PTHR44591">
    <property type="entry name" value="STRESS RESPONSE REGULATOR PROTEIN 1"/>
    <property type="match status" value="1"/>
</dbReference>
<gene>
    <name evidence="4" type="ORF">Y958_21735</name>
</gene>
<dbReference type="Gene3D" id="3.40.50.2300">
    <property type="match status" value="1"/>
</dbReference>
<evidence type="ECO:0000313" key="5">
    <source>
        <dbReference type="Proteomes" id="UP000197153"/>
    </source>
</evidence>
<keyword evidence="5" id="KW-1185">Reference proteome</keyword>
<dbReference type="SUPFAM" id="SSF52172">
    <property type="entry name" value="CheY-like"/>
    <property type="match status" value="1"/>
</dbReference>
<reference evidence="4 5" key="1">
    <citation type="submission" date="2017-06" db="EMBL/GenBank/DDBJ databases">
        <title>Complete genome sequence of Nitrospirillum amazonense strain CBAmC, an endophytic nitrogen-fixing and plant growth-promoting bacterium, isolated from sugarcane.</title>
        <authorList>
            <person name="Schwab S."/>
            <person name="dos Santos Teixeira K.R."/>
            <person name="Simoes Araujo J.L."/>
            <person name="Soares Vidal M."/>
            <person name="Borges de Freitas H.R."/>
            <person name="Rivello Crivelaro A.L."/>
            <person name="Bueno de Camargo Nunes A."/>
            <person name="dos Santos C.M."/>
            <person name="Palmeira da Silva Rosa D."/>
            <person name="da Silva Padilha D."/>
            <person name="da Silva E."/>
            <person name="Araujo Terra L."/>
            <person name="Soares Mendes V."/>
            <person name="Farinelli L."/>
            <person name="Magalhaes Cruz L."/>
            <person name="Baldani J.I."/>
        </authorList>
    </citation>
    <scope>NUCLEOTIDE SEQUENCE [LARGE SCALE GENOMIC DNA]</scope>
    <source>
        <strain evidence="4 5">CBAmC</strain>
    </source>
</reference>
<dbReference type="RefSeq" id="WP_088873923.1">
    <property type="nucleotide sequence ID" value="NZ_CP022111.1"/>
</dbReference>
<organism evidence="4 5">
    <name type="scientific">Nitrospirillum viridazoti CBAmc</name>
    <dbReference type="NCBI Taxonomy" id="1441467"/>
    <lineage>
        <taxon>Bacteria</taxon>
        <taxon>Pseudomonadati</taxon>
        <taxon>Pseudomonadota</taxon>
        <taxon>Alphaproteobacteria</taxon>
        <taxon>Rhodospirillales</taxon>
        <taxon>Azospirillaceae</taxon>
        <taxon>Nitrospirillum</taxon>
        <taxon>Nitrospirillum viridazoti</taxon>
    </lineage>
</organism>
<evidence type="ECO:0000256" key="1">
    <source>
        <dbReference type="ARBA" id="ARBA00022553"/>
    </source>
</evidence>
<dbReference type="Proteomes" id="UP000197153">
    <property type="component" value="Chromosome 2"/>
</dbReference>
<accession>A0A248JXI8</accession>
<dbReference type="InterPro" id="IPR001789">
    <property type="entry name" value="Sig_transdc_resp-reg_receiver"/>
</dbReference>
<dbReference type="KEGG" id="nao:Y958_21735"/>
<proteinExistence type="predicted"/>
<dbReference type="Pfam" id="PF00072">
    <property type="entry name" value="Response_reg"/>
    <property type="match status" value="1"/>
</dbReference>
<dbReference type="InterPro" id="IPR011006">
    <property type="entry name" value="CheY-like_superfamily"/>
</dbReference>
<name>A0A248JXI8_9PROT</name>
<dbReference type="CDD" id="cd00156">
    <property type="entry name" value="REC"/>
    <property type="match status" value="1"/>
</dbReference>
<sequence>MSKGAIVFAEDEPGLRAMIGALLKAGGYTPVPVSDGAQCLRMLSQVQPRALLLDITMPTLDGLQTLKAVRGSHALSMVPVIMVTSHAEAEVLQEALRNGAAGVILKPFKAEEFIPRMERCIAQARGRR</sequence>